<proteinExistence type="predicted"/>
<gene>
    <name evidence="3" type="ORF">FZEAL_10850</name>
</gene>
<keyword evidence="2" id="KW-0732">Signal</keyword>
<evidence type="ECO:0000256" key="2">
    <source>
        <dbReference type="SAM" id="SignalP"/>
    </source>
</evidence>
<comment type="caution">
    <text evidence="3">The sequence shown here is derived from an EMBL/GenBank/DDBJ whole genome shotgun (WGS) entry which is preliminary data.</text>
</comment>
<feature type="compositionally biased region" description="Basic and acidic residues" evidence="1">
    <location>
        <begin position="81"/>
        <end position="101"/>
    </location>
</feature>
<feature type="region of interest" description="Disordered" evidence="1">
    <location>
        <begin position="257"/>
        <end position="287"/>
    </location>
</feature>
<evidence type="ECO:0000256" key="1">
    <source>
        <dbReference type="SAM" id="MobiDB-lite"/>
    </source>
</evidence>
<protein>
    <submittedName>
        <fullName evidence="3">Uncharacterized protein</fullName>
    </submittedName>
</protein>
<reference evidence="3" key="2">
    <citation type="submission" date="2020-05" db="EMBL/GenBank/DDBJ databases">
        <authorList>
            <person name="Kim H.-S."/>
            <person name="Proctor R.H."/>
            <person name="Brown D.W."/>
        </authorList>
    </citation>
    <scope>NUCLEOTIDE SEQUENCE</scope>
    <source>
        <strain evidence="3">NRRL 22465</strain>
    </source>
</reference>
<dbReference type="OrthoDB" id="4082933at2759"/>
<evidence type="ECO:0000313" key="4">
    <source>
        <dbReference type="Proteomes" id="UP000635477"/>
    </source>
</evidence>
<organism evidence="3 4">
    <name type="scientific">Fusarium zealandicum</name>
    <dbReference type="NCBI Taxonomy" id="1053134"/>
    <lineage>
        <taxon>Eukaryota</taxon>
        <taxon>Fungi</taxon>
        <taxon>Dikarya</taxon>
        <taxon>Ascomycota</taxon>
        <taxon>Pezizomycotina</taxon>
        <taxon>Sordariomycetes</taxon>
        <taxon>Hypocreomycetidae</taxon>
        <taxon>Hypocreales</taxon>
        <taxon>Nectriaceae</taxon>
        <taxon>Fusarium</taxon>
        <taxon>Fusarium staphyleae species complex</taxon>
    </lineage>
</organism>
<dbReference type="AlphaFoldDB" id="A0A8H4TUY0"/>
<dbReference type="Proteomes" id="UP000635477">
    <property type="component" value="Unassembled WGS sequence"/>
</dbReference>
<dbReference type="EMBL" id="JABEYC010001490">
    <property type="protein sequence ID" value="KAF4964611.1"/>
    <property type="molecule type" value="Genomic_DNA"/>
</dbReference>
<feature type="chain" id="PRO_5034817117" evidence="2">
    <location>
        <begin position="20"/>
        <end position="287"/>
    </location>
</feature>
<feature type="region of interest" description="Disordered" evidence="1">
    <location>
        <begin position="80"/>
        <end position="105"/>
    </location>
</feature>
<evidence type="ECO:0000313" key="3">
    <source>
        <dbReference type="EMBL" id="KAF4964611.1"/>
    </source>
</evidence>
<name>A0A8H4TUY0_9HYPO</name>
<dbReference type="PRINTS" id="PR01217">
    <property type="entry name" value="PRICHEXTENSN"/>
</dbReference>
<accession>A0A8H4TUY0</accession>
<reference evidence="3" key="1">
    <citation type="journal article" date="2020" name="BMC Genomics">
        <title>Correction to: Identification and distribution of gene clusters required for synthesis of sphingolipid metabolism inhibitors in diverse species of the filamentous fungus Fusarium.</title>
        <authorList>
            <person name="Kim H.S."/>
            <person name="Lohmar J.M."/>
            <person name="Busman M."/>
            <person name="Brown D.W."/>
            <person name="Naumann T.A."/>
            <person name="Divon H.H."/>
            <person name="Lysoe E."/>
            <person name="Uhlig S."/>
            <person name="Proctor R.H."/>
        </authorList>
    </citation>
    <scope>NUCLEOTIDE SEQUENCE</scope>
    <source>
        <strain evidence="3">NRRL 22465</strain>
    </source>
</reference>
<feature type="signal peptide" evidence="2">
    <location>
        <begin position="1"/>
        <end position="19"/>
    </location>
</feature>
<feature type="non-terminal residue" evidence="3">
    <location>
        <position position="1"/>
    </location>
</feature>
<feature type="compositionally biased region" description="Basic and acidic residues" evidence="1">
    <location>
        <begin position="267"/>
        <end position="280"/>
    </location>
</feature>
<sequence length="287" mass="30428">MKGGIAAAAVAVMATGAQAALPHHRRAHDLFRRGGEVCVPTCTTIWSTYYGEPTLVPNPPPALPTHEAVTAHNMTTAHEAVTTHEAPKPKPTTHDAPKPVEPKPTTTTKVVDVVPVPTPAEHKCPTPGIYTFPATTITVTDYTTVCASESTKVPAGVHVVGGFTTTVEKATTITCPYAKETEHEGKVINVIETTVYVCPTPGTYVVAPFTKSCDEETVLVYPVPTTYAPGVYKAPEQVVTVTETDYVYVCPYSQEGVPATTQAPEAPKPKPEAPKPKPEAPKPTPEA</sequence>
<keyword evidence="4" id="KW-1185">Reference proteome</keyword>